<dbReference type="EC" id="1.5.5.2" evidence="2"/>
<feature type="binding site" evidence="10">
    <location>
        <begin position="188"/>
        <end position="190"/>
    </location>
    <ligand>
        <name>FAD</name>
        <dbReference type="ChEBI" id="CHEBI:57692"/>
    </ligand>
</feature>
<keyword evidence="4 10" id="KW-0547">Nucleotide-binding</keyword>
<dbReference type="Gene3D" id="3.20.20.220">
    <property type="match status" value="1"/>
</dbReference>
<reference evidence="12" key="2">
    <citation type="submission" date="2020-09" db="EMBL/GenBank/DDBJ databases">
        <authorList>
            <person name="Sun Q."/>
            <person name="Zhou Y."/>
        </authorList>
    </citation>
    <scope>NUCLEOTIDE SEQUENCE</scope>
    <source>
        <strain evidence="12">CGMCC 4.7201</strain>
    </source>
</reference>
<evidence type="ECO:0000256" key="2">
    <source>
        <dbReference type="ARBA" id="ARBA00012695"/>
    </source>
</evidence>
<comment type="pathway">
    <text evidence="1">Amino-acid degradation; L-proline degradation into L-glutamate; L-glutamate from L-proline: step 1/2.</text>
</comment>
<dbReference type="InterPro" id="IPR002872">
    <property type="entry name" value="Proline_DH_dom"/>
</dbReference>
<comment type="catalytic activity">
    <reaction evidence="8">
        <text>L-proline + a quinone = (S)-1-pyrroline-5-carboxylate + a quinol + H(+)</text>
        <dbReference type="Rhea" id="RHEA:23784"/>
        <dbReference type="ChEBI" id="CHEBI:15378"/>
        <dbReference type="ChEBI" id="CHEBI:17388"/>
        <dbReference type="ChEBI" id="CHEBI:24646"/>
        <dbReference type="ChEBI" id="CHEBI:60039"/>
        <dbReference type="ChEBI" id="CHEBI:132124"/>
        <dbReference type="EC" id="1.5.5.2"/>
    </reaction>
</comment>
<dbReference type="AlphaFoldDB" id="A0A918DY50"/>
<comment type="cofactor">
    <cofactor evidence="10">
        <name>FAD</name>
        <dbReference type="ChEBI" id="CHEBI:57692"/>
    </cofactor>
    <text evidence="10">Binds 1 FAD per subunit.</text>
</comment>
<accession>A0A918DY50</accession>
<evidence type="ECO:0000259" key="11">
    <source>
        <dbReference type="Pfam" id="PF01619"/>
    </source>
</evidence>
<feature type="binding site" evidence="9">
    <location>
        <position position="98"/>
    </location>
    <ligand>
        <name>substrate</name>
    </ligand>
</feature>
<keyword evidence="7" id="KW-0642">Proline metabolism</keyword>
<keyword evidence="13" id="KW-1185">Reference proteome</keyword>
<organism evidence="12 13">
    <name type="scientific">Wenjunlia tyrosinilytica</name>
    <dbReference type="NCBI Taxonomy" id="1544741"/>
    <lineage>
        <taxon>Bacteria</taxon>
        <taxon>Bacillati</taxon>
        <taxon>Actinomycetota</taxon>
        <taxon>Actinomycetes</taxon>
        <taxon>Kitasatosporales</taxon>
        <taxon>Streptomycetaceae</taxon>
        <taxon>Wenjunlia</taxon>
    </lineage>
</organism>
<dbReference type="SUPFAM" id="SSF51730">
    <property type="entry name" value="FAD-linked oxidoreductase"/>
    <property type="match status" value="1"/>
</dbReference>
<evidence type="ECO:0000256" key="6">
    <source>
        <dbReference type="ARBA" id="ARBA00023002"/>
    </source>
</evidence>
<dbReference type="Proteomes" id="UP000641932">
    <property type="component" value="Unassembled WGS sequence"/>
</dbReference>
<name>A0A918DY50_9ACTN</name>
<dbReference type="InterPro" id="IPR015659">
    <property type="entry name" value="Proline_oxidase"/>
</dbReference>
<proteinExistence type="predicted"/>
<evidence type="ECO:0000256" key="9">
    <source>
        <dbReference type="PIRSR" id="PIRSR000196-1"/>
    </source>
</evidence>
<evidence type="ECO:0000256" key="10">
    <source>
        <dbReference type="PIRSR" id="PIRSR000196-2"/>
    </source>
</evidence>
<keyword evidence="3" id="KW-0285">Flavoprotein</keyword>
<evidence type="ECO:0000256" key="7">
    <source>
        <dbReference type="ARBA" id="ARBA00023062"/>
    </source>
</evidence>
<dbReference type="InterPro" id="IPR029041">
    <property type="entry name" value="FAD-linked_oxidoreductase-like"/>
</dbReference>
<keyword evidence="6" id="KW-0560">Oxidoreductase</keyword>
<reference evidence="12" key="1">
    <citation type="journal article" date="2014" name="Int. J. Syst. Evol. Microbiol.">
        <title>Complete genome sequence of Corynebacterium casei LMG S-19264T (=DSM 44701T), isolated from a smear-ripened cheese.</title>
        <authorList>
            <consortium name="US DOE Joint Genome Institute (JGI-PGF)"/>
            <person name="Walter F."/>
            <person name="Albersmeier A."/>
            <person name="Kalinowski J."/>
            <person name="Ruckert C."/>
        </authorList>
    </citation>
    <scope>NUCLEOTIDE SEQUENCE</scope>
    <source>
        <strain evidence="12">CGMCC 4.7201</strain>
    </source>
</reference>
<dbReference type="Pfam" id="PF01619">
    <property type="entry name" value="Pro_dh"/>
    <property type="match status" value="1"/>
</dbReference>
<keyword evidence="5 10" id="KW-0274">FAD</keyword>
<feature type="binding site" evidence="10">
    <location>
        <begin position="227"/>
        <end position="228"/>
    </location>
    <ligand>
        <name>FAD</name>
        <dbReference type="ChEBI" id="CHEBI:57692"/>
    </ligand>
</feature>
<feature type="binding site" evidence="10">
    <location>
        <position position="136"/>
    </location>
    <ligand>
        <name>FAD</name>
        <dbReference type="ChEBI" id="CHEBI:57692"/>
    </ligand>
</feature>
<feature type="binding site" evidence="10">
    <location>
        <position position="164"/>
    </location>
    <ligand>
        <name>FAD</name>
        <dbReference type="ChEBI" id="CHEBI:57692"/>
    </ligand>
</feature>
<feature type="binding site" evidence="9">
    <location>
        <position position="290"/>
    </location>
    <ligand>
        <name>substrate</name>
    </ligand>
</feature>
<dbReference type="PANTHER" id="PTHR13914">
    <property type="entry name" value="PROLINE OXIDASE"/>
    <property type="match status" value="1"/>
</dbReference>
<evidence type="ECO:0000256" key="1">
    <source>
        <dbReference type="ARBA" id="ARBA00004739"/>
    </source>
</evidence>
<evidence type="ECO:0000256" key="8">
    <source>
        <dbReference type="ARBA" id="ARBA00048779"/>
    </source>
</evidence>
<dbReference type="GO" id="GO:0004657">
    <property type="term" value="F:proline dehydrogenase activity"/>
    <property type="evidence" value="ECO:0007669"/>
    <property type="project" value="UniProtKB-EC"/>
</dbReference>
<comment type="caution">
    <text evidence="12">The sequence shown here is derived from an EMBL/GenBank/DDBJ whole genome shotgun (WGS) entry which is preliminary data.</text>
</comment>
<dbReference type="GO" id="GO:0010133">
    <property type="term" value="P:L-proline catabolic process to L-glutamate"/>
    <property type="evidence" value="ECO:0007669"/>
    <property type="project" value="InterPro"/>
</dbReference>
<feature type="binding site" evidence="9">
    <location>
        <position position="289"/>
    </location>
    <ligand>
        <name>substrate</name>
    </ligand>
</feature>
<evidence type="ECO:0000256" key="5">
    <source>
        <dbReference type="ARBA" id="ARBA00022827"/>
    </source>
</evidence>
<dbReference type="GO" id="GO:0000166">
    <property type="term" value="F:nucleotide binding"/>
    <property type="evidence" value="ECO:0007669"/>
    <property type="project" value="UniProtKB-KW"/>
</dbReference>
<evidence type="ECO:0000256" key="4">
    <source>
        <dbReference type="ARBA" id="ARBA00022741"/>
    </source>
</evidence>
<dbReference type="PIRSF" id="PIRSF000196">
    <property type="entry name" value="Pro_dehydrog"/>
    <property type="match status" value="1"/>
</dbReference>
<feature type="domain" description="Proline dehydrogenase" evidence="11">
    <location>
        <begin position="42"/>
        <end position="300"/>
    </location>
</feature>
<evidence type="ECO:0000313" key="12">
    <source>
        <dbReference type="EMBL" id="GGO89622.1"/>
    </source>
</evidence>
<evidence type="ECO:0000256" key="3">
    <source>
        <dbReference type="ARBA" id="ARBA00022630"/>
    </source>
</evidence>
<protein>
    <recommendedName>
        <fullName evidence="2">proline dehydrogenase</fullName>
        <ecNumber evidence="2">1.5.5.2</ecNumber>
    </recommendedName>
</protein>
<dbReference type="InterPro" id="IPR008219">
    <property type="entry name" value="PRODH_bac_arc"/>
</dbReference>
<dbReference type="PANTHER" id="PTHR13914:SF0">
    <property type="entry name" value="PROLINE DEHYDROGENASE 1, MITOCHONDRIAL"/>
    <property type="match status" value="1"/>
</dbReference>
<evidence type="ECO:0000313" key="13">
    <source>
        <dbReference type="Proteomes" id="UP000641932"/>
    </source>
</evidence>
<sequence length="309" mass="33975">MLRQMLLAASHHDAVKRVVENAPVSRGVVDRFIAGEDAGPALAATARLLSQGLSVTLDHLGEDTRDRERAAATRDAYTTLLSRLADEGLSHGAEVSLKLSAVGQFLPRDGEKIAQDNALAICEAAAVVGTTVTLDMEEHTTTPSTLAIARELRRDFPSLGVVLQAALHRTEADCRELATAGSRVRLCKGAYNVPEYAGFQARHEVDLAYVRCLRTLMSGDGYPMVATHDPRMIEIAGALAVRHGRSRDCYEYQMLYGIRPDEQRRLASAGERVRVYVPYGDQWYGYFMRRLAERPANVAFFVRSVLSKG</sequence>
<gene>
    <name evidence="12" type="primary">putA</name>
    <name evidence="12" type="ORF">GCM10012280_33290</name>
</gene>
<dbReference type="RefSeq" id="WP_189132456.1">
    <property type="nucleotide sequence ID" value="NZ_BMMS01000013.1"/>
</dbReference>
<dbReference type="EMBL" id="BMMS01000013">
    <property type="protein sequence ID" value="GGO89622.1"/>
    <property type="molecule type" value="Genomic_DNA"/>
</dbReference>